<dbReference type="EMBL" id="JBBKZV010000012">
    <property type="protein sequence ID" value="MEJ8824237.1"/>
    <property type="molecule type" value="Genomic_DNA"/>
</dbReference>
<reference evidence="1 2" key="1">
    <citation type="submission" date="2024-03" db="EMBL/GenBank/DDBJ databases">
        <title>Novel species of the genus Variovorax.</title>
        <authorList>
            <person name="Liu Q."/>
            <person name="Xin Y.-H."/>
        </authorList>
    </citation>
    <scope>NUCLEOTIDE SEQUENCE [LARGE SCALE GENOMIC DNA]</scope>
    <source>
        <strain evidence="1 2">KACC 18501</strain>
    </source>
</reference>
<dbReference type="RefSeq" id="WP_340365271.1">
    <property type="nucleotide sequence ID" value="NZ_JBBKZV010000012.1"/>
</dbReference>
<keyword evidence="2" id="KW-1185">Reference proteome</keyword>
<comment type="caution">
    <text evidence="1">The sequence shown here is derived from an EMBL/GenBank/DDBJ whole genome shotgun (WGS) entry which is preliminary data.</text>
</comment>
<proteinExistence type="predicted"/>
<evidence type="ECO:0000313" key="1">
    <source>
        <dbReference type="EMBL" id="MEJ8824237.1"/>
    </source>
</evidence>
<sequence length="84" mass="9317">MSDELSQLTPVHPDQGRCQWVQGVMTGIDRDNPVSTHTVGIPHLMLGTIIFVHEVNGLCGADPIARGCRLARRRAAVPRHRQLR</sequence>
<protein>
    <submittedName>
        <fullName evidence="1">Uncharacterized protein</fullName>
    </submittedName>
</protein>
<dbReference type="Proteomes" id="UP001363010">
    <property type="component" value="Unassembled WGS sequence"/>
</dbReference>
<accession>A0ABU8W2H7</accession>
<evidence type="ECO:0000313" key="2">
    <source>
        <dbReference type="Proteomes" id="UP001363010"/>
    </source>
</evidence>
<organism evidence="1 2">
    <name type="scientific">Variovorax humicola</name>
    <dbReference type="NCBI Taxonomy" id="1769758"/>
    <lineage>
        <taxon>Bacteria</taxon>
        <taxon>Pseudomonadati</taxon>
        <taxon>Pseudomonadota</taxon>
        <taxon>Betaproteobacteria</taxon>
        <taxon>Burkholderiales</taxon>
        <taxon>Comamonadaceae</taxon>
        <taxon>Variovorax</taxon>
    </lineage>
</organism>
<name>A0ABU8W2H7_9BURK</name>
<gene>
    <name evidence="1" type="ORF">WKW80_19730</name>
</gene>